<dbReference type="EMBL" id="JAFBDQ010000026">
    <property type="protein sequence ID" value="MBM7558108.1"/>
    <property type="molecule type" value="Genomic_DNA"/>
</dbReference>
<comment type="caution">
    <text evidence="1">The sequence shown here is derived from an EMBL/GenBank/DDBJ whole genome shotgun (WGS) entry which is preliminary data.</text>
</comment>
<dbReference type="RefSeq" id="WP_204703111.1">
    <property type="nucleotide sequence ID" value="NZ_JAFBDQ010000026.1"/>
</dbReference>
<proteinExistence type="predicted"/>
<dbReference type="AlphaFoldDB" id="A0A938XV47"/>
<reference evidence="1" key="1">
    <citation type="submission" date="2021-01" db="EMBL/GenBank/DDBJ databases">
        <title>Genomic Encyclopedia of Type Strains, Phase IV (KMG-IV): sequencing the most valuable type-strain genomes for metagenomic binning, comparative biology and taxonomic classification.</title>
        <authorList>
            <person name="Goeker M."/>
        </authorList>
    </citation>
    <scope>NUCLEOTIDE SEQUENCE</scope>
    <source>
        <strain evidence="1">DSM 23230</strain>
    </source>
</reference>
<protein>
    <submittedName>
        <fullName evidence="1">Uncharacterized protein</fullName>
    </submittedName>
</protein>
<evidence type="ECO:0000313" key="2">
    <source>
        <dbReference type="Proteomes" id="UP000774000"/>
    </source>
</evidence>
<accession>A0A938XV47</accession>
<keyword evidence="2" id="KW-1185">Reference proteome</keyword>
<gene>
    <name evidence="1" type="ORF">JOC47_002978</name>
</gene>
<name>A0A938XV47_9FIRM</name>
<evidence type="ECO:0000313" key="1">
    <source>
        <dbReference type="EMBL" id="MBM7558108.1"/>
    </source>
</evidence>
<dbReference type="Proteomes" id="UP000774000">
    <property type="component" value="Unassembled WGS sequence"/>
</dbReference>
<organism evidence="1 2">
    <name type="scientific">Halanaerobacter jeridensis</name>
    <dbReference type="NCBI Taxonomy" id="706427"/>
    <lineage>
        <taxon>Bacteria</taxon>
        <taxon>Bacillati</taxon>
        <taxon>Bacillota</taxon>
        <taxon>Clostridia</taxon>
        <taxon>Halanaerobiales</taxon>
        <taxon>Halobacteroidaceae</taxon>
        <taxon>Halanaerobacter</taxon>
    </lineage>
</organism>
<sequence length="247" mass="29552">MTQNDDEYYKKVIKNSKIRSNLWTSLNGKSIITMRYIFESNYQDIKDKFKEIQDFNNTIERIKDNFLNEQIKKSFIQHLFNFFISAKSFIEHIKRFIEKTKKDVNDSEYLKRYNNVKNKINDFNNGNFANFIRCFRNYIIHEGLPFLNSSVDFKIGENKKGQVEEINNIFLIDISLLIENKAFNKEAKQYLNTLEKREEIDLAFIVDNIYKKNLEIFKLFKFEMMKNQIDKANNKGFFVDGQGGKIK</sequence>